<proteinExistence type="predicted"/>
<evidence type="ECO:0000313" key="1">
    <source>
        <dbReference type="EMBL" id="PHM23035.1"/>
    </source>
</evidence>
<dbReference type="OrthoDB" id="6537357at2"/>
<dbReference type="AlphaFoldDB" id="A0A2D0IMT0"/>
<protein>
    <submittedName>
        <fullName evidence="1">Uncharacterized protein</fullName>
    </submittedName>
</protein>
<dbReference type="RefSeq" id="WP_099137405.1">
    <property type="nucleotide sequence ID" value="NZ_CAWNNJ010000114.1"/>
</dbReference>
<comment type="caution">
    <text evidence="1">The sequence shown here is derived from an EMBL/GenBank/DDBJ whole genome shotgun (WGS) entry which is preliminary data.</text>
</comment>
<dbReference type="Proteomes" id="UP000225833">
    <property type="component" value="Unassembled WGS sequence"/>
</dbReference>
<gene>
    <name evidence="1" type="ORF">Xbud_03663</name>
</gene>
<organism evidence="1 2">
    <name type="scientific">Xenorhabdus budapestensis</name>
    <dbReference type="NCBI Taxonomy" id="290110"/>
    <lineage>
        <taxon>Bacteria</taxon>
        <taxon>Pseudomonadati</taxon>
        <taxon>Pseudomonadota</taxon>
        <taxon>Gammaproteobacteria</taxon>
        <taxon>Enterobacterales</taxon>
        <taxon>Morganellaceae</taxon>
        <taxon>Xenorhabdus</taxon>
    </lineage>
</organism>
<reference evidence="1 2" key="1">
    <citation type="journal article" date="2017" name="Nat. Microbiol.">
        <title>Natural product diversity associated with the nematode symbionts Photorhabdus and Xenorhabdus.</title>
        <authorList>
            <person name="Tobias N.J."/>
            <person name="Wolff H."/>
            <person name="Djahanschiri B."/>
            <person name="Grundmann F."/>
            <person name="Kronenwerth M."/>
            <person name="Shi Y.M."/>
            <person name="Simonyi S."/>
            <person name="Grun P."/>
            <person name="Shapiro-Ilan D."/>
            <person name="Pidot S.J."/>
            <person name="Stinear T.P."/>
            <person name="Ebersberger I."/>
            <person name="Bode H.B."/>
        </authorList>
    </citation>
    <scope>NUCLEOTIDE SEQUENCE [LARGE SCALE GENOMIC DNA]</scope>
    <source>
        <strain evidence="1 2">DSM 16342</strain>
    </source>
</reference>
<sequence length="208" mass="23935">MMNESKQSALMLWLHMEGGENALFNHWHNQEHIPQRMEIPGFLSSQRYYCSQSGEYLCYYRLQNQDVLESELYQKQNEMDPSDLAKRVDKHLRLEERKVADLLWSEGDATGGSMVTARLSIDASQLPTVSELLHVELADLLKNDAICSACLYHDTNVDQSGNNLILMVENANGCQHDDITELVTKVLENQKVECEMIQSYQLQYFLSK</sequence>
<accession>A0A2D0IMT0</accession>
<evidence type="ECO:0000313" key="2">
    <source>
        <dbReference type="Proteomes" id="UP000225833"/>
    </source>
</evidence>
<name>A0A2D0IMT0_XENBU</name>
<dbReference type="EMBL" id="NIBS01000045">
    <property type="protein sequence ID" value="PHM23035.1"/>
    <property type="molecule type" value="Genomic_DNA"/>
</dbReference>